<reference evidence="2" key="2">
    <citation type="submission" date="2021-03" db="EMBL/GenBank/DDBJ databases">
        <authorList>
            <person name="Jaffe A."/>
        </authorList>
    </citation>
    <scope>NUCLEOTIDE SEQUENCE</scope>
    <source>
        <strain evidence="2">RIFCSPLOWO2_01_FULL_58_19</strain>
    </source>
</reference>
<organism evidence="1 3">
    <name type="scientific">Candidatus Iainarchaeum sp</name>
    <dbReference type="NCBI Taxonomy" id="3101447"/>
    <lineage>
        <taxon>Archaea</taxon>
        <taxon>Candidatus Iainarchaeota</taxon>
        <taxon>Candidatus Iainarchaeia</taxon>
        <taxon>Candidatus Iainarchaeales</taxon>
        <taxon>Candidatus Iainarchaeaceae</taxon>
        <taxon>Candidatus Iainarchaeum</taxon>
    </lineage>
</organism>
<evidence type="ECO:0000313" key="1">
    <source>
        <dbReference type="EMBL" id="HIH16778.1"/>
    </source>
</evidence>
<dbReference type="EMBL" id="JAGVWE010000002">
    <property type="protein sequence ID" value="MBS3062307.1"/>
    <property type="molecule type" value="Genomic_DNA"/>
</dbReference>
<reference evidence="1" key="1">
    <citation type="journal article" date="2020" name="bioRxiv">
        <title>A rank-normalized archaeal taxonomy based on genome phylogeny resolves widespread incomplete and uneven classifications.</title>
        <authorList>
            <person name="Rinke C."/>
            <person name="Chuvochina M."/>
            <person name="Mussig A.J."/>
            <person name="Chaumeil P.-A."/>
            <person name="Waite D.W."/>
            <person name="Whitman W.B."/>
            <person name="Parks D.H."/>
            <person name="Hugenholtz P."/>
        </authorList>
    </citation>
    <scope>NUCLEOTIDE SEQUENCE</scope>
    <source>
        <strain evidence="1">UBA10219</strain>
    </source>
</reference>
<evidence type="ECO:0000313" key="2">
    <source>
        <dbReference type="EMBL" id="MBS3062307.1"/>
    </source>
</evidence>
<proteinExistence type="predicted"/>
<dbReference type="PROSITE" id="PS51257">
    <property type="entry name" value="PROKAR_LIPOPROTEIN"/>
    <property type="match status" value="1"/>
</dbReference>
<dbReference type="Proteomes" id="UP000678237">
    <property type="component" value="Unassembled WGS sequence"/>
</dbReference>
<sequence>MKAFSVVAVLSLLLLLGCTAQKAAPPAQPVVQTPSAEMPSAVTPPEAPVVEAMEADVQAVDDSLKEVDALLADLDSAEFDDTGINADTFK</sequence>
<dbReference type="AlphaFoldDB" id="A0A7J4JGF3"/>
<protein>
    <submittedName>
        <fullName evidence="1">Uncharacterized protein</fullName>
    </submittedName>
</protein>
<name>A0A7J4JGF3_9ARCH</name>
<reference evidence="2" key="3">
    <citation type="submission" date="2021-05" db="EMBL/GenBank/DDBJ databases">
        <title>Protein family content uncovers lineage relationships and bacterial pathway maintenance mechanisms in DPANN archaea.</title>
        <authorList>
            <person name="Castelle C.J."/>
            <person name="Meheust R."/>
            <person name="Jaffe A.L."/>
            <person name="Seitz K."/>
            <person name="Gong X."/>
            <person name="Baker B.J."/>
            <person name="Banfield J.F."/>
        </authorList>
    </citation>
    <scope>NUCLEOTIDE SEQUENCE</scope>
    <source>
        <strain evidence="2">RIFCSPLOWO2_01_FULL_58_19</strain>
    </source>
</reference>
<dbReference type="Proteomes" id="UP000564964">
    <property type="component" value="Unassembled WGS sequence"/>
</dbReference>
<dbReference type="EMBL" id="DUGH01000123">
    <property type="protein sequence ID" value="HIH16778.1"/>
    <property type="molecule type" value="Genomic_DNA"/>
</dbReference>
<accession>A0A7J4JGF3</accession>
<gene>
    <name evidence="1" type="ORF">HA252_05205</name>
    <name evidence="2" type="ORF">J4203_00400</name>
</gene>
<comment type="caution">
    <text evidence="1">The sequence shown here is derived from an EMBL/GenBank/DDBJ whole genome shotgun (WGS) entry which is preliminary data.</text>
</comment>
<evidence type="ECO:0000313" key="3">
    <source>
        <dbReference type="Proteomes" id="UP000564964"/>
    </source>
</evidence>